<reference evidence="2" key="1">
    <citation type="submission" date="2022-08" db="EMBL/GenBank/DDBJ databases">
        <authorList>
            <person name="Gutierrez-Valencia J."/>
        </authorList>
    </citation>
    <scope>NUCLEOTIDE SEQUENCE</scope>
</reference>
<protein>
    <submittedName>
        <fullName evidence="2">Uncharacterized protein</fullName>
    </submittedName>
</protein>
<sequence length="33" mass="3681">MGGLFFVILAIPRTLGVNGRRCVKDSKSYQPAW</sequence>
<keyword evidence="1" id="KW-0732">Signal</keyword>
<comment type="caution">
    <text evidence="2">The sequence shown here is derived from an EMBL/GenBank/DDBJ whole genome shotgun (WGS) entry which is preliminary data.</text>
</comment>
<dbReference type="EMBL" id="CAMGYJ010000006">
    <property type="protein sequence ID" value="CAI0438200.1"/>
    <property type="molecule type" value="Genomic_DNA"/>
</dbReference>
<organism evidence="2 3">
    <name type="scientific">Linum tenue</name>
    <dbReference type="NCBI Taxonomy" id="586396"/>
    <lineage>
        <taxon>Eukaryota</taxon>
        <taxon>Viridiplantae</taxon>
        <taxon>Streptophyta</taxon>
        <taxon>Embryophyta</taxon>
        <taxon>Tracheophyta</taxon>
        <taxon>Spermatophyta</taxon>
        <taxon>Magnoliopsida</taxon>
        <taxon>eudicotyledons</taxon>
        <taxon>Gunneridae</taxon>
        <taxon>Pentapetalae</taxon>
        <taxon>rosids</taxon>
        <taxon>fabids</taxon>
        <taxon>Malpighiales</taxon>
        <taxon>Linaceae</taxon>
        <taxon>Linum</taxon>
    </lineage>
</organism>
<keyword evidence="3" id="KW-1185">Reference proteome</keyword>
<feature type="signal peptide" evidence="1">
    <location>
        <begin position="1"/>
        <end position="16"/>
    </location>
</feature>
<evidence type="ECO:0000313" key="2">
    <source>
        <dbReference type="EMBL" id="CAI0438200.1"/>
    </source>
</evidence>
<feature type="chain" id="PRO_5043717986" evidence="1">
    <location>
        <begin position="17"/>
        <end position="33"/>
    </location>
</feature>
<dbReference type="AlphaFoldDB" id="A0AAV0LVH3"/>
<evidence type="ECO:0000256" key="1">
    <source>
        <dbReference type="SAM" id="SignalP"/>
    </source>
</evidence>
<gene>
    <name evidence="2" type="ORF">LITE_LOCUS25734</name>
</gene>
<name>A0AAV0LVH3_9ROSI</name>
<evidence type="ECO:0000313" key="3">
    <source>
        <dbReference type="Proteomes" id="UP001154282"/>
    </source>
</evidence>
<accession>A0AAV0LVH3</accession>
<proteinExistence type="predicted"/>
<dbReference type="Proteomes" id="UP001154282">
    <property type="component" value="Unassembled WGS sequence"/>
</dbReference>